<proteinExistence type="predicted"/>
<dbReference type="Proteomes" id="UP000030129">
    <property type="component" value="Unassembled WGS sequence"/>
</dbReference>
<name>A0A0A2LK12_9FLAO</name>
<feature type="signal peptide" evidence="1">
    <location>
        <begin position="1"/>
        <end position="28"/>
    </location>
</feature>
<evidence type="ECO:0008006" key="4">
    <source>
        <dbReference type="Google" id="ProtNLM"/>
    </source>
</evidence>
<accession>A0A0A2LK12</accession>
<dbReference type="PROSITE" id="PS51257">
    <property type="entry name" value="PROKAR_LIPOPROTEIN"/>
    <property type="match status" value="1"/>
</dbReference>
<keyword evidence="1" id="KW-0732">Signal</keyword>
<sequence>MKFLKTTCLVAFALIMGGNLLVSCSADNETDNNAVSGINTTSFLKSTTVDEYYLTEVFLGENNRPLGYMVSLTASDDALYFMNIEETTFEVTTFDEERQSVRRFADLEGFNKYYDGDDFDPIRVIEEPGFEEPDPGQPVTMGSRYSYGSPVYGPDGCTQGVYQTPYFLGIKLGKTRPTMIVNDNGNYVQAQVPCGETYNP</sequence>
<evidence type="ECO:0000313" key="3">
    <source>
        <dbReference type="Proteomes" id="UP000030129"/>
    </source>
</evidence>
<comment type="caution">
    <text evidence="2">The sequence shown here is derived from an EMBL/GenBank/DDBJ whole genome shotgun (WGS) entry which is preliminary data.</text>
</comment>
<feature type="chain" id="PRO_5001990364" description="Lipoprotein" evidence="1">
    <location>
        <begin position="29"/>
        <end position="200"/>
    </location>
</feature>
<organism evidence="2 3">
    <name type="scientific">Flavobacterium beibuense F44-8</name>
    <dbReference type="NCBI Taxonomy" id="1406840"/>
    <lineage>
        <taxon>Bacteria</taxon>
        <taxon>Pseudomonadati</taxon>
        <taxon>Bacteroidota</taxon>
        <taxon>Flavobacteriia</taxon>
        <taxon>Flavobacteriales</taxon>
        <taxon>Flavobacteriaceae</taxon>
        <taxon>Flavobacterium</taxon>
    </lineage>
</organism>
<evidence type="ECO:0000313" key="2">
    <source>
        <dbReference type="EMBL" id="KGO80229.1"/>
    </source>
</evidence>
<dbReference type="EMBL" id="JRLV01000011">
    <property type="protein sequence ID" value="KGO80229.1"/>
    <property type="molecule type" value="Genomic_DNA"/>
</dbReference>
<evidence type="ECO:0000256" key="1">
    <source>
        <dbReference type="SAM" id="SignalP"/>
    </source>
</evidence>
<gene>
    <name evidence="2" type="ORF">Q763_11255</name>
</gene>
<dbReference type="RefSeq" id="WP_035134201.1">
    <property type="nucleotide sequence ID" value="NZ_JRLV01000011.1"/>
</dbReference>
<keyword evidence="3" id="KW-1185">Reference proteome</keyword>
<dbReference type="AlphaFoldDB" id="A0A0A2LK12"/>
<reference evidence="2 3" key="1">
    <citation type="submission" date="2013-09" db="EMBL/GenBank/DDBJ databases">
        <authorList>
            <person name="Zeng Z."/>
            <person name="Chen C."/>
        </authorList>
    </citation>
    <scope>NUCLEOTIDE SEQUENCE [LARGE SCALE GENOMIC DNA]</scope>
    <source>
        <strain evidence="2 3">F44-8</strain>
    </source>
</reference>
<protein>
    <recommendedName>
        <fullName evidence="4">Lipoprotein</fullName>
    </recommendedName>
</protein>